<accession>A0A4R3L7E1</accession>
<dbReference type="RefSeq" id="WP_165875949.1">
    <property type="nucleotide sequence ID" value="NZ_SMAG01000007.1"/>
</dbReference>
<dbReference type="Proteomes" id="UP000294937">
    <property type="component" value="Unassembled WGS sequence"/>
</dbReference>
<dbReference type="AlphaFoldDB" id="A0A4R3L7E1"/>
<keyword evidence="2" id="KW-1185">Reference proteome</keyword>
<sequence length="47" mass="5459">MENLWFYLVVLPGVFLLGRLSSSVKITGFRAKVISSKAKEREFTRQR</sequence>
<reference evidence="1 2" key="1">
    <citation type="submission" date="2019-03" db="EMBL/GenBank/DDBJ databases">
        <title>Genomic Encyclopedia of Type Strains, Phase IV (KMG-IV): sequencing the most valuable type-strain genomes for metagenomic binning, comparative biology and taxonomic classification.</title>
        <authorList>
            <person name="Goeker M."/>
        </authorList>
    </citation>
    <scope>NUCLEOTIDE SEQUENCE [LARGE SCALE GENOMIC DNA]</scope>
    <source>
        <strain evidence="1 2">DSM 45707</strain>
    </source>
</reference>
<proteinExistence type="predicted"/>
<gene>
    <name evidence="1" type="ORF">EDD58_10753</name>
</gene>
<dbReference type="EMBL" id="SMAG01000007">
    <property type="protein sequence ID" value="TCS93406.1"/>
    <property type="molecule type" value="Genomic_DNA"/>
</dbReference>
<evidence type="ECO:0000313" key="2">
    <source>
        <dbReference type="Proteomes" id="UP000294937"/>
    </source>
</evidence>
<organism evidence="1 2">
    <name type="scientific">Hazenella coriacea</name>
    <dbReference type="NCBI Taxonomy" id="1179467"/>
    <lineage>
        <taxon>Bacteria</taxon>
        <taxon>Bacillati</taxon>
        <taxon>Bacillota</taxon>
        <taxon>Bacilli</taxon>
        <taxon>Bacillales</taxon>
        <taxon>Thermoactinomycetaceae</taxon>
        <taxon>Hazenella</taxon>
    </lineage>
</organism>
<comment type="caution">
    <text evidence="1">The sequence shown here is derived from an EMBL/GenBank/DDBJ whole genome shotgun (WGS) entry which is preliminary data.</text>
</comment>
<evidence type="ECO:0000313" key="1">
    <source>
        <dbReference type="EMBL" id="TCS93406.1"/>
    </source>
</evidence>
<protein>
    <submittedName>
        <fullName evidence="1">Uncharacterized protein</fullName>
    </submittedName>
</protein>
<name>A0A4R3L7E1_9BACL</name>